<dbReference type="GO" id="GO:0008239">
    <property type="term" value="F:dipeptidyl-peptidase activity"/>
    <property type="evidence" value="ECO:0007669"/>
    <property type="project" value="TreeGrafter"/>
</dbReference>
<name>A0A151GVH7_DRECN</name>
<keyword evidence="7" id="KW-0121">Carboxypeptidase</keyword>
<evidence type="ECO:0000313" key="8">
    <source>
        <dbReference type="Proteomes" id="UP000076580"/>
    </source>
</evidence>
<dbReference type="GO" id="GO:0006508">
    <property type="term" value="P:proteolysis"/>
    <property type="evidence" value="ECO:0007669"/>
    <property type="project" value="UniProtKB-KW"/>
</dbReference>
<dbReference type="GO" id="GO:0004180">
    <property type="term" value="F:carboxypeptidase activity"/>
    <property type="evidence" value="ECO:0007669"/>
    <property type="project" value="UniProtKB-KW"/>
</dbReference>
<evidence type="ECO:0000256" key="3">
    <source>
        <dbReference type="ARBA" id="ARBA00022729"/>
    </source>
</evidence>
<dbReference type="GeneID" id="63714890"/>
<dbReference type="Gene3D" id="3.40.50.1820">
    <property type="entry name" value="alpha/beta hydrolase"/>
    <property type="match status" value="2"/>
</dbReference>
<dbReference type="EMBL" id="LAYC01000001">
    <property type="protein sequence ID" value="KYK61106.1"/>
    <property type="molecule type" value="Genomic_DNA"/>
</dbReference>
<evidence type="ECO:0000256" key="4">
    <source>
        <dbReference type="ARBA" id="ARBA00022801"/>
    </source>
</evidence>
<dbReference type="RefSeq" id="XP_040660458.1">
    <property type="nucleotide sequence ID" value="XM_040799575.1"/>
</dbReference>
<comment type="caution">
    <text evidence="7">The sequence shown here is derived from an EMBL/GenBank/DDBJ whole genome shotgun (WGS) entry which is preliminary data.</text>
</comment>
<evidence type="ECO:0000256" key="2">
    <source>
        <dbReference type="ARBA" id="ARBA00022670"/>
    </source>
</evidence>
<dbReference type="AlphaFoldDB" id="A0A151GVH7"/>
<feature type="chain" id="PRO_5007581036" evidence="6">
    <location>
        <begin position="22"/>
        <end position="535"/>
    </location>
</feature>
<keyword evidence="8" id="KW-1185">Reference proteome</keyword>
<sequence>MLATGPAGLVAALALSATVAAGYSSAHWEARFSTFEKRSSNVSRIGNIEAFNLSVPIDHYHNDSRYEPHSHDSFNLRYWLDTSNYRDGGPVIVLHSGGKASEERLPYLQHGIASMLTKATGGIGLILEQRYEGTSMPFTKFTVENLRFLSTEQIMADAAYFAQNVVFPGLEHRNLTAPNTPWIIYGGSYGGAIAAFSRKVYPDVFCGAIASSSPTVSIDDLWQFFEAPRLFAPGDCSPTQQKMVDVIDKMLFSNDSQNELGIKQLFGLGDFMNDEFARFLMYPIGNLQLNNWDPAVTSRDFDEYCTLITSDTLVYKNAALRPEVARAIAHAGYEGLLAETLTTRMLNWVGYIRSDVDNYPSLNRTESLRTWFSNRSRKPGTDMQKDKRIAWNYHRCSELGDFYNGASTPKDRLPVVSRAYTYEYESMLCLTWFNITTRPNLEGFNKFGGYNFSFPRVAIINGAHDPWRVESPHAIGLPGRPSTTEEPFILIEGATHHWDENGLKEEDKGKVEIPPQIVDVQAKEVEFVKAWLETC</sequence>
<accession>A0A151GVH7</accession>
<evidence type="ECO:0000313" key="7">
    <source>
        <dbReference type="EMBL" id="KYK61106.1"/>
    </source>
</evidence>
<keyword evidence="4" id="KW-0378">Hydrolase</keyword>
<dbReference type="GO" id="GO:0070008">
    <property type="term" value="F:serine-type exopeptidase activity"/>
    <property type="evidence" value="ECO:0007669"/>
    <property type="project" value="InterPro"/>
</dbReference>
<keyword evidence="2" id="KW-0645">Protease</keyword>
<dbReference type="PANTHER" id="PTHR11010">
    <property type="entry name" value="PROTEASE S28 PRO-X CARBOXYPEPTIDASE-RELATED"/>
    <property type="match status" value="1"/>
</dbReference>
<dbReference type="InterPro" id="IPR029058">
    <property type="entry name" value="AB_hydrolase_fold"/>
</dbReference>
<reference evidence="7 8" key="1">
    <citation type="journal article" date="2016" name="Sci. Rep.">
        <title>Insights into Adaptations to a Near-Obligate Nematode Endoparasitic Lifestyle from the Finished Genome of Drechmeria coniospora.</title>
        <authorList>
            <person name="Zhang L."/>
            <person name="Zhou Z."/>
            <person name="Guo Q."/>
            <person name="Fokkens L."/>
            <person name="Miskei M."/>
            <person name="Pocsi I."/>
            <person name="Zhang W."/>
            <person name="Chen M."/>
            <person name="Wang L."/>
            <person name="Sun Y."/>
            <person name="Donzelli B.G."/>
            <person name="Gibson D.M."/>
            <person name="Nelson D.R."/>
            <person name="Luo J.G."/>
            <person name="Rep M."/>
            <person name="Liu H."/>
            <person name="Yang S."/>
            <person name="Wang J."/>
            <person name="Krasnoff S.B."/>
            <person name="Xu Y."/>
            <person name="Molnar I."/>
            <person name="Lin M."/>
        </authorList>
    </citation>
    <scope>NUCLEOTIDE SEQUENCE [LARGE SCALE GENOMIC DNA]</scope>
    <source>
        <strain evidence="7 8">ARSEF 6962</strain>
    </source>
</reference>
<dbReference type="Proteomes" id="UP000076580">
    <property type="component" value="Chromosome 01"/>
</dbReference>
<evidence type="ECO:0000256" key="6">
    <source>
        <dbReference type="SAM" id="SignalP"/>
    </source>
</evidence>
<dbReference type="SUPFAM" id="SSF53474">
    <property type="entry name" value="alpha/beta-Hydrolases"/>
    <property type="match status" value="1"/>
</dbReference>
<keyword evidence="5" id="KW-0325">Glycoprotein</keyword>
<evidence type="ECO:0000256" key="5">
    <source>
        <dbReference type="ARBA" id="ARBA00023180"/>
    </source>
</evidence>
<feature type="signal peptide" evidence="6">
    <location>
        <begin position="1"/>
        <end position="21"/>
    </location>
</feature>
<organism evidence="7 8">
    <name type="scientific">Drechmeria coniospora</name>
    <name type="common">Nematophagous fungus</name>
    <name type="synonym">Meria coniospora</name>
    <dbReference type="NCBI Taxonomy" id="98403"/>
    <lineage>
        <taxon>Eukaryota</taxon>
        <taxon>Fungi</taxon>
        <taxon>Dikarya</taxon>
        <taxon>Ascomycota</taxon>
        <taxon>Pezizomycotina</taxon>
        <taxon>Sordariomycetes</taxon>
        <taxon>Hypocreomycetidae</taxon>
        <taxon>Hypocreales</taxon>
        <taxon>Ophiocordycipitaceae</taxon>
        <taxon>Drechmeria</taxon>
    </lineage>
</organism>
<dbReference type="Pfam" id="PF05577">
    <property type="entry name" value="Peptidase_S28"/>
    <property type="match status" value="2"/>
</dbReference>
<protein>
    <submittedName>
        <fullName evidence="7">Extracelular serine carboxypeptidase</fullName>
    </submittedName>
</protein>
<keyword evidence="3 6" id="KW-0732">Signal</keyword>
<comment type="similarity">
    <text evidence="1">Belongs to the peptidase S28 family.</text>
</comment>
<proteinExistence type="inferred from homology"/>
<dbReference type="PANTHER" id="PTHR11010:SF117">
    <property type="entry name" value="SERINE PROTEASE 16"/>
    <property type="match status" value="1"/>
</dbReference>
<dbReference type="InterPro" id="IPR008758">
    <property type="entry name" value="Peptidase_S28"/>
</dbReference>
<dbReference type="InParanoid" id="A0A151GVH7"/>
<gene>
    <name evidence="7" type="ORF">DCS_02247</name>
</gene>
<evidence type="ECO:0000256" key="1">
    <source>
        <dbReference type="ARBA" id="ARBA00011079"/>
    </source>
</evidence>